<evidence type="ECO:0000256" key="1">
    <source>
        <dbReference type="ARBA" id="ARBA00022438"/>
    </source>
</evidence>
<evidence type="ECO:0000313" key="9">
    <source>
        <dbReference type="EMBL" id="MBK4217637.1"/>
    </source>
</evidence>
<evidence type="ECO:0000256" key="3">
    <source>
        <dbReference type="ARBA" id="ARBA00022723"/>
    </source>
</evidence>
<comment type="caution">
    <text evidence="9">The sequence shown here is derived from an EMBL/GenBank/DDBJ whole genome shotgun (WGS) entry which is preliminary data.</text>
</comment>
<dbReference type="InterPro" id="IPR036709">
    <property type="entry name" value="Autotransporte_beta_dom_sf"/>
</dbReference>
<dbReference type="RefSeq" id="WP_200688560.1">
    <property type="nucleotide sequence ID" value="NZ_JAEPRQ010000008.1"/>
</dbReference>
<evidence type="ECO:0000256" key="2">
    <source>
        <dbReference type="ARBA" id="ARBA00022670"/>
    </source>
</evidence>
<dbReference type="EMBL" id="JAEPRQ010000008">
    <property type="protein sequence ID" value="MBK4217637.1"/>
    <property type="molecule type" value="Genomic_DNA"/>
</dbReference>
<dbReference type="SMART" id="SM00869">
    <property type="entry name" value="Autotransporter"/>
    <property type="match status" value="1"/>
</dbReference>
<dbReference type="AlphaFoldDB" id="A0A934W026"/>
<feature type="chain" id="PRO_5037636088" evidence="7">
    <location>
        <begin position="23"/>
        <end position="644"/>
    </location>
</feature>
<dbReference type="GO" id="GO:0008235">
    <property type="term" value="F:metalloexopeptidase activity"/>
    <property type="evidence" value="ECO:0007669"/>
    <property type="project" value="InterPro"/>
</dbReference>
<evidence type="ECO:0000313" key="10">
    <source>
        <dbReference type="Proteomes" id="UP000640485"/>
    </source>
</evidence>
<feature type="domain" description="Autotransporter" evidence="8">
    <location>
        <begin position="362"/>
        <end position="644"/>
    </location>
</feature>
<dbReference type="PROSITE" id="PS51208">
    <property type="entry name" value="AUTOTRANSPORTER"/>
    <property type="match status" value="1"/>
</dbReference>
<feature type="signal peptide" evidence="7">
    <location>
        <begin position="1"/>
        <end position="22"/>
    </location>
</feature>
<dbReference type="InterPro" id="IPR045175">
    <property type="entry name" value="M28_fam"/>
</dbReference>
<keyword evidence="1" id="KW-0031">Aminopeptidase</keyword>
<gene>
    <name evidence="9" type="ORF">JJJ17_17030</name>
</gene>
<proteinExistence type="predicted"/>
<dbReference type="InterPro" id="IPR007484">
    <property type="entry name" value="Peptidase_M28"/>
</dbReference>
<dbReference type="NCBIfam" id="TIGR01414">
    <property type="entry name" value="autotrans_barl"/>
    <property type="match status" value="1"/>
</dbReference>
<evidence type="ECO:0000256" key="7">
    <source>
        <dbReference type="SAM" id="SignalP"/>
    </source>
</evidence>
<dbReference type="SUPFAM" id="SSF103515">
    <property type="entry name" value="Autotransporter"/>
    <property type="match status" value="1"/>
</dbReference>
<keyword evidence="4 7" id="KW-0732">Signal</keyword>
<sequence>MRHQLAALLAITTALSTAPVLAQEFGDYAYDSIRALVFDYPGRYTGSEKFTQASDYMTDRLAFGGGTVTRQEFTSSWGPSHNLLREMEGENGKFIVVGAHFDTAGTFDDLQGVDDNASGAALLTELAAHMSGMDLETGLVFNAFGAEEIGLQGSRYYVENLTPEQQQNIAGMINIDSLITGDHKYAHAGTNYLTNAELKSFWTRIHSIADELDIDLRSNPGNNPHYPVDTGCCSDAAPFEALDIPILWMEATNWDLGDLDGYTQTDNPAIPGGATWHTPELDRWDVLTAAFGEERIPERLHDYSLLLTRLLVEETGADLIASSRNAGMAASQMADVVAMQQDDLSAFSLQSARARLAMPGQIGRFTPNVTVEGLARPGGNSDLGTDGGSALSAHAGGFWQMSEELSFGGALSYRHSGNDLSDGGEVSAKSFSAGLDAAWKRGASWAVAAVSYGKADLSGDRDFIMTSGLGAEILRRNFDYDTDAYMLGASIHAGHDFGTSEGLSYGPVIGLDYASTRIAGFTESGNDRRAVSYDEMDFESLELQLGGQVGQRIDMGGRAVRLSAHAAYVRELADGRPDSVTVTDSTGTARKVGVTGADDSFGRIGVSAEMELSPQAVGWISVDGRVGHDAGSQTAVGAGVSMRF</sequence>
<dbReference type="SUPFAM" id="SSF53187">
    <property type="entry name" value="Zn-dependent exopeptidases"/>
    <property type="match status" value="1"/>
</dbReference>
<dbReference type="GO" id="GO:0006508">
    <property type="term" value="P:proteolysis"/>
    <property type="evidence" value="ECO:0007669"/>
    <property type="project" value="UniProtKB-KW"/>
</dbReference>
<accession>A0A934W026</accession>
<keyword evidence="3" id="KW-0479">Metal-binding</keyword>
<evidence type="ECO:0000259" key="8">
    <source>
        <dbReference type="PROSITE" id="PS51208"/>
    </source>
</evidence>
<keyword evidence="2" id="KW-0645">Protease</keyword>
<organism evidence="9 10">
    <name type="scientific">Paracoccus caeni</name>
    <dbReference type="NCBI Taxonomy" id="657651"/>
    <lineage>
        <taxon>Bacteria</taxon>
        <taxon>Pseudomonadati</taxon>
        <taxon>Pseudomonadota</taxon>
        <taxon>Alphaproteobacteria</taxon>
        <taxon>Rhodobacterales</taxon>
        <taxon>Paracoccaceae</taxon>
        <taxon>Paracoccus</taxon>
    </lineage>
</organism>
<keyword evidence="10" id="KW-1185">Reference proteome</keyword>
<dbReference type="GO" id="GO:0019867">
    <property type="term" value="C:outer membrane"/>
    <property type="evidence" value="ECO:0007669"/>
    <property type="project" value="InterPro"/>
</dbReference>
<evidence type="ECO:0000256" key="4">
    <source>
        <dbReference type="ARBA" id="ARBA00022729"/>
    </source>
</evidence>
<dbReference type="GO" id="GO:0004177">
    <property type="term" value="F:aminopeptidase activity"/>
    <property type="evidence" value="ECO:0007669"/>
    <property type="project" value="UniProtKB-KW"/>
</dbReference>
<dbReference type="InterPro" id="IPR006315">
    <property type="entry name" value="OM_autotransptr_brl_dom"/>
</dbReference>
<evidence type="ECO:0000256" key="6">
    <source>
        <dbReference type="ARBA" id="ARBA00022833"/>
    </source>
</evidence>
<keyword evidence="5" id="KW-0378">Hydrolase</keyword>
<dbReference type="Pfam" id="PF04389">
    <property type="entry name" value="Peptidase_M28"/>
    <property type="match status" value="1"/>
</dbReference>
<dbReference type="Pfam" id="PF03797">
    <property type="entry name" value="Autotransporter"/>
    <property type="match status" value="1"/>
</dbReference>
<dbReference type="PANTHER" id="PTHR12147:SF56">
    <property type="entry name" value="AMINOPEPTIDASE YDR415C-RELATED"/>
    <property type="match status" value="1"/>
</dbReference>
<dbReference type="Gene3D" id="2.40.128.130">
    <property type="entry name" value="Autotransporter beta-domain"/>
    <property type="match status" value="1"/>
</dbReference>
<dbReference type="InterPro" id="IPR005546">
    <property type="entry name" value="Autotransporte_beta"/>
</dbReference>
<keyword evidence="6" id="KW-0862">Zinc</keyword>
<dbReference type="Gene3D" id="3.40.630.10">
    <property type="entry name" value="Zn peptidases"/>
    <property type="match status" value="1"/>
</dbReference>
<dbReference type="PANTHER" id="PTHR12147">
    <property type="entry name" value="METALLOPEPTIDASE M28 FAMILY MEMBER"/>
    <property type="match status" value="1"/>
</dbReference>
<protein>
    <submittedName>
        <fullName evidence="9">Autotransporter domain-containing protein</fullName>
    </submittedName>
</protein>
<evidence type="ECO:0000256" key="5">
    <source>
        <dbReference type="ARBA" id="ARBA00022801"/>
    </source>
</evidence>
<dbReference type="GO" id="GO:0046872">
    <property type="term" value="F:metal ion binding"/>
    <property type="evidence" value="ECO:0007669"/>
    <property type="project" value="UniProtKB-KW"/>
</dbReference>
<reference evidence="9" key="1">
    <citation type="submission" date="2021-01" db="EMBL/GenBank/DDBJ databases">
        <title>Paracoccus amoyensis sp. nov., isolated from the surface seawater along the coast of Xiamen Island, China.</title>
        <authorList>
            <person name="Lyu L."/>
        </authorList>
    </citation>
    <scope>NUCLEOTIDE SEQUENCE</scope>
    <source>
        <strain evidence="9">MJ17</strain>
    </source>
</reference>
<name>A0A934W026_9RHOB</name>
<dbReference type="Proteomes" id="UP000640485">
    <property type="component" value="Unassembled WGS sequence"/>
</dbReference>